<evidence type="ECO:0000256" key="7">
    <source>
        <dbReference type="ARBA" id="ARBA00024867"/>
    </source>
</evidence>
<keyword evidence="3" id="KW-0902">Two-component regulatory system</keyword>
<evidence type="ECO:0000259" key="11">
    <source>
        <dbReference type="PROSITE" id="PS51755"/>
    </source>
</evidence>
<dbReference type="OrthoDB" id="9790442at2"/>
<dbReference type="SUPFAM" id="SSF46894">
    <property type="entry name" value="C-terminal effector domain of the bipartite response regulators"/>
    <property type="match status" value="1"/>
</dbReference>
<protein>
    <recommendedName>
        <fullName evidence="1">Stage 0 sporulation protein A homolog</fullName>
    </recommendedName>
</protein>
<keyword evidence="4" id="KW-0805">Transcription regulation</keyword>
<dbReference type="Pfam" id="PF00072">
    <property type="entry name" value="Response_reg"/>
    <property type="match status" value="1"/>
</dbReference>
<dbReference type="SMART" id="SM00862">
    <property type="entry name" value="Trans_reg_C"/>
    <property type="match status" value="1"/>
</dbReference>
<keyword evidence="13" id="KW-1185">Reference proteome</keyword>
<dbReference type="PANTHER" id="PTHR48111">
    <property type="entry name" value="REGULATOR OF RPOS"/>
    <property type="match status" value="1"/>
</dbReference>
<evidence type="ECO:0000256" key="1">
    <source>
        <dbReference type="ARBA" id="ARBA00018672"/>
    </source>
</evidence>
<gene>
    <name evidence="12" type="ORF">SAMN02983006_02874</name>
</gene>
<dbReference type="InterPro" id="IPR001789">
    <property type="entry name" value="Sig_transdc_resp-reg_receiver"/>
</dbReference>
<dbReference type="PROSITE" id="PS51755">
    <property type="entry name" value="OMPR_PHOB"/>
    <property type="match status" value="1"/>
</dbReference>
<evidence type="ECO:0000256" key="2">
    <source>
        <dbReference type="ARBA" id="ARBA00022553"/>
    </source>
</evidence>
<dbReference type="GO" id="GO:0000976">
    <property type="term" value="F:transcription cis-regulatory region binding"/>
    <property type="evidence" value="ECO:0007669"/>
    <property type="project" value="TreeGrafter"/>
</dbReference>
<dbReference type="EMBL" id="FOTI01000077">
    <property type="protein sequence ID" value="SFM13241.1"/>
    <property type="molecule type" value="Genomic_DNA"/>
</dbReference>
<evidence type="ECO:0000256" key="4">
    <source>
        <dbReference type="ARBA" id="ARBA00023015"/>
    </source>
</evidence>
<evidence type="ECO:0000256" key="8">
    <source>
        <dbReference type="PROSITE-ProRule" id="PRU00169"/>
    </source>
</evidence>
<keyword evidence="2 8" id="KW-0597">Phosphoprotein</keyword>
<dbReference type="InterPro" id="IPR011006">
    <property type="entry name" value="CheY-like_superfamily"/>
</dbReference>
<sequence length="224" mass="25956">MLVIVIEDDKPIANLIKMNLELENFTVEIFSSAESAYTALLELKPDLILLDIMLPGMNGFELQARIKQKNIPVIFITAKNDQADKLMGLKLGADDYITKPFDNRELILRVKAVLRRINNKNMINDTIKLGALKLLKSKHQVLLNEKDLGLTPKEFEILYLLMKNYQQVFSRTQLLNYIWGYDYYGNTRTIDMHIKRLREKLKDYQAIIKTVYGVGYKLDLGKVE</sequence>
<dbReference type="GO" id="GO:0005829">
    <property type="term" value="C:cytosol"/>
    <property type="evidence" value="ECO:0007669"/>
    <property type="project" value="TreeGrafter"/>
</dbReference>
<feature type="domain" description="Response regulatory" evidence="10">
    <location>
        <begin position="2"/>
        <end position="114"/>
    </location>
</feature>
<name>A0A1I4NCL5_9FIRM</name>
<dbReference type="SUPFAM" id="SSF52172">
    <property type="entry name" value="CheY-like"/>
    <property type="match status" value="1"/>
</dbReference>
<evidence type="ECO:0000256" key="3">
    <source>
        <dbReference type="ARBA" id="ARBA00023012"/>
    </source>
</evidence>
<feature type="DNA-binding region" description="OmpR/PhoB-type" evidence="9">
    <location>
        <begin position="124"/>
        <end position="220"/>
    </location>
</feature>
<reference evidence="12 13" key="1">
    <citation type="submission" date="2016-10" db="EMBL/GenBank/DDBJ databases">
        <authorList>
            <person name="de Groot N.N."/>
        </authorList>
    </citation>
    <scope>NUCLEOTIDE SEQUENCE [LARGE SCALE GENOMIC DNA]</scope>
    <source>
        <strain evidence="12 13">ATCC 51327</strain>
    </source>
</reference>
<dbReference type="STRING" id="29563.SAMN02983006_02874"/>
<dbReference type="GO" id="GO:0032993">
    <property type="term" value="C:protein-DNA complex"/>
    <property type="evidence" value="ECO:0007669"/>
    <property type="project" value="TreeGrafter"/>
</dbReference>
<dbReference type="AlphaFoldDB" id="A0A1I4NCL5"/>
<dbReference type="CDD" id="cd00383">
    <property type="entry name" value="trans_reg_C"/>
    <property type="match status" value="1"/>
</dbReference>
<feature type="domain" description="OmpR/PhoB-type" evidence="11">
    <location>
        <begin position="124"/>
        <end position="220"/>
    </location>
</feature>
<dbReference type="GO" id="GO:0006355">
    <property type="term" value="P:regulation of DNA-templated transcription"/>
    <property type="evidence" value="ECO:0007669"/>
    <property type="project" value="InterPro"/>
</dbReference>
<dbReference type="SMART" id="SM00448">
    <property type="entry name" value="REC"/>
    <property type="match status" value="1"/>
</dbReference>
<proteinExistence type="predicted"/>
<evidence type="ECO:0000256" key="9">
    <source>
        <dbReference type="PROSITE-ProRule" id="PRU01091"/>
    </source>
</evidence>
<organism evidence="12 13">
    <name type="scientific">Halanaerobium salsuginis</name>
    <dbReference type="NCBI Taxonomy" id="29563"/>
    <lineage>
        <taxon>Bacteria</taxon>
        <taxon>Bacillati</taxon>
        <taxon>Bacillota</taxon>
        <taxon>Clostridia</taxon>
        <taxon>Halanaerobiales</taxon>
        <taxon>Halanaerobiaceae</taxon>
        <taxon>Halanaerobium</taxon>
    </lineage>
</organism>
<dbReference type="Gene3D" id="1.10.10.10">
    <property type="entry name" value="Winged helix-like DNA-binding domain superfamily/Winged helix DNA-binding domain"/>
    <property type="match status" value="1"/>
</dbReference>
<dbReference type="InterPro" id="IPR039420">
    <property type="entry name" value="WalR-like"/>
</dbReference>
<accession>A0A1I4NCL5</accession>
<dbReference type="PROSITE" id="PS50110">
    <property type="entry name" value="RESPONSE_REGULATORY"/>
    <property type="match status" value="1"/>
</dbReference>
<dbReference type="GO" id="GO:0000156">
    <property type="term" value="F:phosphorelay response regulator activity"/>
    <property type="evidence" value="ECO:0007669"/>
    <property type="project" value="TreeGrafter"/>
</dbReference>
<dbReference type="Gene3D" id="3.40.50.2300">
    <property type="match status" value="1"/>
</dbReference>
<evidence type="ECO:0000259" key="10">
    <source>
        <dbReference type="PROSITE" id="PS50110"/>
    </source>
</evidence>
<evidence type="ECO:0000256" key="5">
    <source>
        <dbReference type="ARBA" id="ARBA00023125"/>
    </source>
</evidence>
<dbReference type="FunFam" id="1.10.10.10:FF:000018">
    <property type="entry name" value="DNA-binding response regulator ResD"/>
    <property type="match status" value="1"/>
</dbReference>
<dbReference type="PANTHER" id="PTHR48111:SF40">
    <property type="entry name" value="PHOSPHATE REGULON TRANSCRIPTIONAL REGULATORY PROTEIN PHOB"/>
    <property type="match status" value="1"/>
</dbReference>
<keyword evidence="5 9" id="KW-0238">DNA-binding</keyword>
<dbReference type="Gene3D" id="6.10.250.690">
    <property type="match status" value="1"/>
</dbReference>
<comment type="function">
    <text evidence="7">May play the central regulatory role in sporulation. It may be an element of the effector pathway responsible for the activation of sporulation genes in response to nutritional stress. Spo0A may act in concert with spo0H (a sigma factor) to control the expression of some genes that are critical to the sporulation process.</text>
</comment>
<keyword evidence="6" id="KW-0804">Transcription</keyword>
<evidence type="ECO:0000313" key="13">
    <source>
        <dbReference type="Proteomes" id="UP000199006"/>
    </source>
</evidence>
<dbReference type="Pfam" id="PF00486">
    <property type="entry name" value="Trans_reg_C"/>
    <property type="match status" value="1"/>
</dbReference>
<dbReference type="InterPro" id="IPR036388">
    <property type="entry name" value="WH-like_DNA-bd_sf"/>
</dbReference>
<dbReference type="InterPro" id="IPR016032">
    <property type="entry name" value="Sig_transdc_resp-reg_C-effctor"/>
</dbReference>
<dbReference type="InterPro" id="IPR001867">
    <property type="entry name" value="OmpR/PhoB-type_DNA-bd"/>
</dbReference>
<evidence type="ECO:0000256" key="6">
    <source>
        <dbReference type="ARBA" id="ARBA00023163"/>
    </source>
</evidence>
<dbReference type="Proteomes" id="UP000199006">
    <property type="component" value="Unassembled WGS sequence"/>
</dbReference>
<dbReference type="RefSeq" id="WP_089862836.1">
    <property type="nucleotide sequence ID" value="NZ_FOTI01000077.1"/>
</dbReference>
<feature type="modified residue" description="4-aspartylphosphate" evidence="8">
    <location>
        <position position="51"/>
    </location>
</feature>
<evidence type="ECO:0000313" key="12">
    <source>
        <dbReference type="EMBL" id="SFM13241.1"/>
    </source>
</evidence>